<evidence type="ECO:0000256" key="2">
    <source>
        <dbReference type="ARBA" id="ARBA00023315"/>
    </source>
</evidence>
<reference evidence="5" key="1">
    <citation type="journal article" date="2019" name="Int. J. Syst. Evol. Microbiol.">
        <title>The Global Catalogue of Microorganisms (GCM) 10K type strain sequencing project: providing services to taxonomists for standard genome sequencing and annotation.</title>
        <authorList>
            <consortium name="The Broad Institute Genomics Platform"/>
            <consortium name="The Broad Institute Genome Sequencing Center for Infectious Disease"/>
            <person name="Wu L."/>
            <person name="Ma J."/>
        </authorList>
    </citation>
    <scope>NUCLEOTIDE SEQUENCE [LARGE SCALE GENOMIC DNA]</scope>
    <source>
        <strain evidence="5">KCTC 32239</strain>
    </source>
</reference>
<keyword evidence="5" id="KW-1185">Reference proteome</keyword>
<dbReference type="Proteomes" id="UP000619761">
    <property type="component" value="Unassembled WGS sequence"/>
</dbReference>
<sequence>MIEISSAEIQDCDEIIQLQRLAYESEAKLYQDWTIPPLRQTTAVLQQEFPQLIILKATHAGKIVGSVRAQLINGICHIGRLIVHPDFQKQGIGSALLRKIEQAFDQAKTYELFTGSKSESNIRFYQAHGYHMSHIKNISDRLELIYLSKTNKL</sequence>
<proteinExistence type="predicted"/>
<dbReference type="PANTHER" id="PTHR43800:SF1">
    <property type="entry name" value="PEPTIDYL-LYSINE N-ACETYLTRANSFERASE YJAB"/>
    <property type="match status" value="1"/>
</dbReference>
<accession>A0ABQ3AU78</accession>
<keyword evidence="2" id="KW-0012">Acyltransferase</keyword>
<dbReference type="SUPFAM" id="SSF55729">
    <property type="entry name" value="Acyl-CoA N-acyltransferases (Nat)"/>
    <property type="match status" value="1"/>
</dbReference>
<evidence type="ECO:0000313" key="5">
    <source>
        <dbReference type="Proteomes" id="UP000619761"/>
    </source>
</evidence>
<evidence type="ECO:0000313" key="4">
    <source>
        <dbReference type="EMBL" id="GGY67446.1"/>
    </source>
</evidence>
<dbReference type="Gene3D" id="3.40.630.30">
    <property type="match status" value="1"/>
</dbReference>
<dbReference type="Pfam" id="PF00583">
    <property type="entry name" value="Acetyltransf_1"/>
    <property type="match status" value="1"/>
</dbReference>
<dbReference type="RefSeq" id="WP_189416392.1">
    <property type="nucleotide sequence ID" value="NZ_BMYZ01000001.1"/>
</dbReference>
<keyword evidence="1" id="KW-0808">Transferase</keyword>
<evidence type="ECO:0000259" key="3">
    <source>
        <dbReference type="PROSITE" id="PS51186"/>
    </source>
</evidence>
<dbReference type="CDD" id="cd04301">
    <property type="entry name" value="NAT_SF"/>
    <property type="match status" value="1"/>
</dbReference>
<comment type="caution">
    <text evidence="4">The sequence shown here is derived from an EMBL/GenBank/DDBJ whole genome shotgun (WGS) entry which is preliminary data.</text>
</comment>
<evidence type="ECO:0000256" key="1">
    <source>
        <dbReference type="ARBA" id="ARBA00022679"/>
    </source>
</evidence>
<organism evidence="4 5">
    <name type="scientific">Cellvibrio zantedeschiae</name>
    <dbReference type="NCBI Taxonomy" id="1237077"/>
    <lineage>
        <taxon>Bacteria</taxon>
        <taxon>Pseudomonadati</taxon>
        <taxon>Pseudomonadota</taxon>
        <taxon>Gammaproteobacteria</taxon>
        <taxon>Cellvibrionales</taxon>
        <taxon>Cellvibrionaceae</taxon>
        <taxon>Cellvibrio</taxon>
    </lineage>
</organism>
<dbReference type="PROSITE" id="PS51186">
    <property type="entry name" value="GNAT"/>
    <property type="match status" value="1"/>
</dbReference>
<dbReference type="InterPro" id="IPR016181">
    <property type="entry name" value="Acyl_CoA_acyltransferase"/>
</dbReference>
<dbReference type="PANTHER" id="PTHR43800">
    <property type="entry name" value="PEPTIDYL-LYSINE N-ACETYLTRANSFERASE YJAB"/>
    <property type="match status" value="1"/>
</dbReference>
<feature type="domain" description="N-acetyltransferase" evidence="3">
    <location>
        <begin position="2"/>
        <end position="152"/>
    </location>
</feature>
<name>A0ABQ3AU78_9GAMM</name>
<dbReference type="EMBL" id="BMYZ01000001">
    <property type="protein sequence ID" value="GGY67446.1"/>
    <property type="molecule type" value="Genomic_DNA"/>
</dbReference>
<gene>
    <name evidence="4" type="ORF">GCM10011613_09450</name>
</gene>
<dbReference type="InterPro" id="IPR000182">
    <property type="entry name" value="GNAT_dom"/>
</dbReference>
<protein>
    <submittedName>
        <fullName evidence="4">N-acetyltransferase</fullName>
    </submittedName>
</protein>